<dbReference type="Gene3D" id="6.10.250.3370">
    <property type="match status" value="1"/>
</dbReference>
<evidence type="ECO:0000256" key="1">
    <source>
        <dbReference type="ARBA" id="ARBA00004924"/>
    </source>
</evidence>
<dbReference type="Gene3D" id="3.30.310.280">
    <property type="match status" value="1"/>
</dbReference>
<dbReference type="Pfam" id="PF04183">
    <property type="entry name" value="IucA_IucC"/>
    <property type="match status" value="1"/>
</dbReference>
<dbReference type="GO" id="GO:0019290">
    <property type="term" value="P:siderophore biosynthetic process"/>
    <property type="evidence" value="ECO:0007669"/>
    <property type="project" value="InterPro"/>
</dbReference>
<dbReference type="OrthoDB" id="495728at2"/>
<gene>
    <name evidence="3" type="ORF">AWE51_16165</name>
</gene>
<dbReference type="InterPro" id="IPR022770">
    <property type="entry name" value="IucA/IucC-like_C"/>
</dbReference>
<name>A0A163D0D1_9FLAO</name>
<feature type="domain" description="Acyltransferase MbtK/IucB-like conserved" evidence="2">
    <location>
        <begin position="25"/>
        <end position="72"/>
    </location>
</feature>
<dbReference type="InterPro" id="IPR037455">
    <property type="entry name" value="LucA/IucC-like"/>
</dbReference>
<dbReference type="SMART" id="SM01006">
    <property type="entry name" value="AlcB"/>
    <property type="match status" value="1"/>
</dbReference>
<evidence type="ECO:0000259" key="2">
    <source>
        <dbReference type="SMART" id="SM01006"/>
    </source>
</evidence>
<protein>
    <submittedName>
        <fullName evidence="3">Transcriptional regulator</fullName>
    </submittedName>
</protein>
<dbReference type="Proteomes" id="UP000076715">
    <property type="component" value="Unassembled WGS sequence"/>
</dbReference>
<dbReference type="AlphaFoldDB" id="A0A163D0D1"/>
<sequence length="814" mass="94836">MKDTLNISNAVYSRSIDNFGTIYLRHLDFERDLKIIHDWVTRPYASYWGMQNKSLEDVQTEYAKLVSIKNYDVFIGTWNDEPIFLMEKYKASNDRISQYYDVEDSDYGMHILVAPPKHKISGFTWNVFSTVIEYFFSQPYINRIVVEPDTANKKIHVLNKKAGFSYHKEIELPEKRAALAFCDRKQFNEAKRYLRTKLLPTNLNTNTDTQSAMTHLNPQIWKKANIALVCKAIGEFAHELILVPKKINRGEHFNAYRLVADIPEIYYEFNAKIRSLDHWDIQEGSITKYNNGKSKKIDAFEFIVEFRNTLKISEHLLPNYLEEISSTLFSAAYKLENQEFSSKELVKCSFQLIEHAMTEGHPCFVANNGRIGFTGEDYMKYAPETNQPFKLIWLAGHKSKTTYTATKKYEYKSLMHKELGVSTIARFNSKLEAKGLDFESYIFIPVHPWQWNNKILQIFSADIADQNLVFLGESEDKYTAQQSIRTLYNVSNPKKMYTKTALSILNMGFMRGLSPYYMKSTPHITDWITKLLANDNYLIENGFCMLGEVATVGFQNTYYEVLGKTNAHNKMLSALWRESPHCKVTNSQQLMTMAALLHTDKNEGSLLVAFINSSPFNTTMWLQKYLDAYLSPLLHCFYAYGFVFMPHGENIIMVLENNTPVKILMKDITEEVIVFNPELDLPAKVKRLYTETSDRMKTLTIFTDVFDCFFRFMSSILEKNLDYSEDLFWEQVAKCIHTYQARYPQLQSSFERYDLFVSEFDRCCLNRLQLKNTKQMLDLTDPIESLELVGTLKNPIAKFRNKLSNNVEKEFQKL</sequence>
<dbReference type="GO" id="GO:0016881">
    <property type="term" value="F:acid-amino acid ligase activity"/>
    <property type="evidence" value="ECO:0007669"/>
    <property type="project" value="UniProtKB-ARBA"/>
</dbReference>
<comment type="caution">
    <text evidence="3">The sequence shown here is derived from an EMBL/GenBank/DDBJ whole genome shotgun (WGS) entry which is preliminary data.</text>
</comment>
<evidence type="ECO:0000313" key="3">
    <source>
        <dbReference type="EMBL" id="KZS42900.1"/>
    </source>
</evidence>
<dbReference type="InterPro" id="IPR016181">
    <property type="entry name" value="Acyl_CoA_acyltransferase"/>
</dbReference>
<dbReference type="Pfam" id="PF06276">
    <property type="entry name" value="FhuF"/>
    <property type="match status" value="1"/>
</dbReference>
<organism evidence="3 4">
    <name type="scientific">Aquimarina aggregata</name>
    <dbReference type="NCBI Taxonomy" id="1642818"/>
    <lineage>
        <taxon>Bacteria</taxon>
        <taxon>Pseudomonadati</taxon>
        <taxon>Bacteroidota</taxon>
        <taxon>Flavobacteriia</taxon>
        <taxon>Flavobacteriales</taxon>
        <taxon>Flavobacteriaceae</taxon>
        <taxon>Aquimarina</taxon>
    </lineage>
</organism>
<dbReference type="Gene3D" id="3.40.630.30">
    <property type="match status" value="1"/>
</dbReference>
<dbReference type="Pfam" id="PF13523">
    <property type="entry name" value="Acetyltransf_8"/>
    <property type="match status" value="1"/>
</dbReference>
<dbReference type="PANTHER" id="PTHR34384:SF6">
    <property type="entry name" value="STAPHYLOFERRIN B SYNTHASE"/>
    <property type="match status" value="1"/>
</dbReference>
<keyword evidence="4" id="KW-1185">Reference proteome</keyword>
<proteinExistence type="predicted"/>
<dbReference type="STRING" id="1642818.AWE51_16165"/>
<dbReference type="InterPro" id="IPR019432">
    <property type="entry name" value="Acyltransferase_MbtK/IucB-like"/>
</dbReference>
<dbReference type="Gene3D" id="1.10.510.40">
    <property type="match status" value="1"/>
</dbReference>
<dbReference type="RefSeq" id="WP_066308152.1">
    <property type="nucleotide sequence ID" value="NZ_LQRT01000001.1"/>
</dbReference>
<accession>A0A163D0D1</accession>
<dbReference type="SUPFAM" id="SSF55729">
    <property type="entry name" value="Acyl-CoA N-acyltransferases (Nat)"/>
    <property type="match status" value="1"/>
</dbReference>
<dbReference type="PANTHER" id="PTHR34384">
    <property type="entry name" value="L-2,3-DIAMINOPROPANOATE--CITRATE LIGASE"/>
    <property type="match status" value="1"/>
</dbReference>
<evidence type="ECO:0000313" key="4">
    <source>
        <dbReference type="Proteomes" id="UP000076715"/>
    </source>
</evidence>
<reference evidence="3 4" key="1">
    <citation type="submission" date="2016-01" db="EMBL/GenBank/DDBJ databases">
        <title>The draft genome sequence of Aquimarina sp. RZW4-3-2.</title>
        <authorList>
            <person name="Wang Y."/>
        </authorList>
    </citation>
    <scope>NUCLEOTIDE SEQUENCE [LARGE SCALE GENOMIC DNA]</scope>
    <source>
        <strain evidence="3 4">RZW4-3-2</strain>
    </source>
</reference>
<dbReference type="EMBL" id="LQRT01000001">
    <property type="protein sequence ID" value="KZS42900.1"/>
    <property type="molecule type" value="Genomic_DNA"/>
</dbReference>
<comment type="pathway">
    <text evidence="1">Siderophore biosynthesis.</text>
</comment>
<dbReference type="GO" id="GO:0016746">
    <property type="term" value="F:acyltransferase activity"/>
    <property type="evidence" value="ECO:0007669"/>
    <property type="project" value="InterPro"/>
</dbReference>
<dbReference type="InterPro" id="IPR007310">
    <property type="entry name" value="Aerobactin_biosyn_IucA/IucC_N"/>
</dbReference>